<proteinExistence type="predicted"/>
<dbReference type="EMBL" id="QEAS01000035">
    <property type="protein sequence ID" value="PWG78104.1"/>
    <property type="molecule type" value="Genomic_DNA"/>
</dbReference>
<evidence type="ECO:0000259" key="1">
    <source>
        <dbReference type="PROSITE" id="PS50943"/>
    </source>
</evidence>
<keyword evidence="3" id="KW-1185">Reference proteome</keyword>
<evidence type="ECO:0000313" key="3">
    <source>
        <dbReference type="Proteomes" id="UP000245647"/>
    </source>
</evidence>
<dbReference type="Gene3D" id="1.10.260.40">
    <property type="entry name" value="lambda repressor-like DNA-binding domains"/>
    <property type="match status" value="1"/>
</dbReference>
<dbReference type="InterPro" id="IPR001387">
    <property type="entry name" value="Cro/C1-type_HTH"/>
</dbReference>
<dbReference type="Pfam" id="PF12844">
    <property type="entry name" value="HTH_19"/>
    <property type="match status" value="1"/>
</dbReference>
<protein>
    <submittedName>
        <fullName evidence="2">Transcriptional regulator</fullName>
    </submittedName>
</protein>
<dbReference type="CDD" id="cd00093">
    <property type="entry name" value="HTH_XRE"/>
    <property type="match status" value="1"/>
</dbReference>
<dbReference type="Proteomes" id="UP000245647">
    <property type="component" value="Unassembled WGS sequence"/>
</dbReference>
<reference evidence="2 3" key="1">
    <citation type="submission" date="2018-04" db="EMBL/GenBank/DDBJ databases">
        <title>Pedobacter chongqingensis sp. nov., isolated from a rottenly hemp rope.</title>
        <authorList>
            <person name="Cai Y."/>
        </authorList>
    </citation>
    <scope>NUCLEOTIDE SEQUENCE [LARGE SCALE GENOMIC DNA]</scope>
    <source>
        <strain evidence="2 3">FJ4-8</strain>
    </source>
</reference>
<sequence length="85" mass="9853">MPAKKKDDLPSDIKRIGIRLRNIRKNRGYSNSDEFAYAYGLNRSQYGKYEAGSEDMRISSLVKTLEKIKVPLNEFFNEEYDSIGI</sequence>
<dbReference type="AlphaFoldDB" id="A0A2U2P9X7"/>
<evidence type="ECO:0000313" key="2">
    <source>
        <dbReference type="EMBL" id="PWG78104.1"/>
    </source>
</evidence>
<dbReference type="OrthoDB" id="674942at2"/>
<dbReference type="PROSITE" id="PS50943">
    <property type="entry name" value="HTH_CROC1"/>
    <property type="match status" value="1"/>
</dbReference>
<feature type="domain" description="HTH cro/C1-type" evidence="1">
    <location>
        <begin position="20"/>
        <end position="75"/>
    </location>
</feature>
<name>A0A2U2P9X7_9SPHI</name>
<accession>A0A2U2P9X7</accession>
<dbReference type="InterPro" id="IPR010982">
    <property type="entry name" value="Lambda_DNA-bd_dom_sf"/>
</dbReference>
<dbReference type="GO" id="GO:0003677">
    <property type="term" value="F:DNA binding"/>
    <property type="evidence" value="ECO:0007669"/>
    <property type="project" value="InterPro"/>
</dbReference>
<comment type="caution">
    <text evidence="2">The sequence shown here is derived from an EMBL/GenBank/DDBJ whole genome shotgun (WGS) entry which is preliminary data.</text>
</comment>
<dbReference type="RefSeq" id="WP_109418365.1">
    <property type="nucleotide sequence ID" value="NZ_QEAS01000035.1"/>
</dbReference>
<dbReference type="SUPFAM" id="SSF47413">
    <property type="entry name" value="lambda repressor-like DNA-binding domains"/>
    <property type="match status" value="1"/>
</dbReference>
<gene>
    <name evidence="2" type="ORF">DDR33_24110</name>
</gene>
<organism evidence="2 3">
    <name type="scientific">Pararcticibacter amylolyticus</name>
    <dbReference type="NCBI Taxonomy" id="2173175"/>
    <lineage>
        <taxon>Bacteria</taxon>
        <taxon>Pseudomonadati</taxon>
        <taxon>Bacteroidota</taxon>
        <taxon>Sphingobacteriia</taxon>
        <taxon>Sphingobacteriales</taxon>
        <taxon>Sphingobacteriaceae</taxon>
        <taxon>Pararcticibacter</taxon>
    </lineage>
</organism>